<comment type="caution">
    <text evidence="2">The sequence shown here is derived from an EMBL/GenBank/DDBJ whole genome shotgun (WGS) entry which is preliminary data.</text>
</comment>
<keyword evidence="1" id="KW-0732">Signal</keyword>
<gene>
    <name evidence="2" type="ORF">ACFPMF_06995</name>
</gene>
<evidence type="ECO:0000256" key="1">
    <source>
        <dbReference type="SAM" id="SignalP"/>
    </source>
</evidence>
<evidence type="ECO:0000313" key="3">
    <source>
        <dbReference type="Proteomes" id="UP001596106"/>
    </source>
</evidence>
<reference evidence="3" key="1">
    <citation type="journal article" date="2019" name="Int. J. Syst. Evol. Microbiol.">
        <title>The Global Catalogue of Microorganisms (GCM) 10K type strain sequencing project: providing services to taxonomists for standard genome sequencing and annotation.</title>
        <authorList>
            <consortium name="The Broad Institute Genomics Platform"/>
            <consortium name="The Broad Institute Genome Sequencing Center for Infectious Disease"/>
            <person name="Wu L."/>
            <person name="Ma J."/>
        </authorList>
    </citation>
    <scope>NUCLEOTIDE SEQUENCE [LARGE SCALE GENOMIC DNA]</scope>
    <source>
        <strain evidence="3">CCUG 55250</strain>
    </source>
</reference>
<organism evidence="2 3">
    <name type="scientific">Larkinella bovis</name>
    <dbReference type="NCBI Taxonomy" id="683041"/>
    <lineage>
        <taxon>Bacteria</taxon>
        <taxon>Pseudomonadati</taxon>
        <taxon>Bacteroidota</taxon>
        <taxon>Cytophagia</taxon>
        <taxon>Cytophagales</taxon>
        <taxon>Spirosomataceae</taxon>
        <taxon>Larkinella</taxon>
    </lineage>
</organism>
<dbReference type="Proteomes" id="UP001596106">
    <property type="component" value="Unassembled WGS sequence"/>
</dbReference>
<keyword evidence="3" id="KW-1185">Reference proteome</keyword>
<feature type="signal peptide" evidence="1">
    <location>
        <begin position="1"/>
        <end position="28"/>
    </location>
</feature>
<name>A0ABW0I6U9_9BACT</name>
<proteinExistence type="predicted"/>
<dbReference type="Pfam" id="PF13715">
    <property type="entry name" value="CarbopepD_reg_2"/>
    <property type="match status" value="1"/>
</dbReference>
<protein>
    <submittedName>
        <fullName evidence="2">Carboxypeptidase-like regulatory domain-containing protein</fullName>
    </submittedName>
</protein>
<dbReference type="RefSeq" id="WP_379842583.1">
    <property type="nucleotide sequence ID" value="NZ_JBHSMA010000001.1"/>
</dbReference>
<evidence type="ECO:0000313" key="2">
    <source>
        <dbReference type="EMBL" id="MFC5409044.1"/>
    </source>
</evidence>
<feature type="chain" id="PRO_5046163930" evidence="1">
    <location>
        <begin position="29"/>
        <end position="243"/>
    </location>
</feature>
<sequence length="243" mass="27238">MMNALIKIVTVLALALGLLLAVNRTAQAQGQEKLIMFTGIITAGKTSEPLPEAYISIPRAGRGVLSNTIGYFAIPVLPGDSVVFSYVGFKKQYHIIPRRLTETSYSAVVAMQEDVQMLTEVKVYPYPTEELFKQAFVNMKLPDERERANLARNTSAESMQRLAALTPMSAAANYRYYLNQQWFGRESMTGRSQMTTIPFLNPFAWASFIKSVKNGDLKKKDFRQELNAAPKEGLSRQDILKNN</sequence>
<dbReference type="InterPro" id="IPR008969">
    <property type="entry name" value="CarboxyPept-like_regulatory"/>
</dbReference>
<dbReference type="SUPFAM" id="SSF49464">
    <property type="entry name" value="Carboxypeptidase regulatory domain-like"/>
    <property type="match status" value="1"/>
</dbReference>
<accession>A0ABW0I6U9</accession>
<dbReference type="EMBL" id="JBHSMA010000001">
    <property type="protein sequence ID" value="MFC5409044.1"/>
    <property type="molecule type" value="Genomic_DNA"/>
</dbReference>